<feature type="transmembrane region" description="Helical" evidence="1">
    <location>
        <begin position="151"/>
        <end position="168"/>
    </location>
</feature>
<feature type="transmembrane region" description="Helical" evidence="1">
    <location>
        <begin position="188"/>
        <end position="210"/>
    </location>
</feature>
<feature type="transmembrane region" description="Helical" evidence="1">
    <location>
        <begin position="12"/>
        <end position="30"/>
    </location>
</feature>
<dbReference type="PANTHER" id="PTHR41309:SF2">
    <property type="entry name" value="MEMBRANE PROTEIN"/>
    <property type="match status" value="1"/>
</dbReference>
<reference evidence="2 3" key="1">
    <citation type="submission" date="2021-06" db="EMBL/GenBank/DDBJ databases">
        <authorList>
            <person name="Sun Q."/>
            <person name="Li D."/>
        </authorList>
    </citation>
    <scope>NUCLEOTIDE SEQUENCE [LARGE SCALE GENOMIC DNA]</scope>
    <source>
        <strain evidence="2 3">MSJ-11</strain>
    </source>
</reference>
<gene>
    <name evidence="2" type="ORF">KQI86_15110</name>
</gene>
<dbReference type="RefSeq" id="WP_216440176.1">
    <property type="nucleotide sequence ID" value="NZ_JAHLQF010000003.1"/>
</dbReference>
<sequence length="215" mass="24830">MFNLIVKDILVQKRSLIAILIYLLICTYSFKSMPSGTVLGLVTVTMVFFFITGCYAYDERNKSHIVLNSLPITRRELIISKYISVIIYNIIALSIMTLFMFAAKFLNLPLTIHFFTLKDIVNVFITSLLLASFMFPVYSKFGFTKSRVITFITYFTFFTIANILSNISDKETINIFSSLLQTLSNNTYILLIIALLIYFLSMYFCIKIYVNKELD</sequence>
<evidence type="ECO:0000256" key="1">
    <source>
        <dbReference type="SAM" id="Phobius"/>
    </source>
</evidence>
<feature type="transmembrane region" description="Helical" evidence="1">
    <location>
        <begin position="120"/>
        <end position="139"/>
    </location>
</feature>
<evidence type="ECO:0000313" key="2">
    <source>
        <dbReference type="EMBL" id="MBU5485647.1"/>
    </source>
</evidence>
<dbReference type="Proteomes" id="UP000726170">
    <property type="component" value="Unassembled WGS sequence"/>
</dbReference>
<keyword evidence="3" id="KW-1185">Reference proteome</keyword>
<comment type="caution">
    <text evidence="2">The sequence shown here is derived from an EMBL/GenBank/DDBJ whole genome shotgun (WGS) entry which is preliminary data.</text>
</comment>
<dbReference type="PANTHER" id="PTHR41309">
    <property type="entry name" value="MEMBRANE PROTEIN-RELATED"/>
    <property type="match status" value="1"/>
</dbReference>
<dbReference type="EMBL" id="JAHLQF010000003">
    <property type="protein sequence ID" value="MBU5485647.1"/>
    <property type="molecule type" value="Genomic_DNA"/>
</dbReference>
<dbReference type="InterPro" id="IPR025699">
    <property type="entry name" value="ABC2_memb-like"/>
</dbReference>
<organism evidence="2 3">
    <name type="scientific">Clostridium mobile</name>
    <dbReference type="NCBI Taxonomy" id="2841512"/>
    <lineage>
        <taxon>Bacteria</taxon>
        <taxon>Bacillati</taxon>
        <taxon>Bacillota</taxon>
        <taxon>Clostridia</taxon>
        <taxon>Eubacteriales</taxon>
        <taxon>Clostridiaceae</taxon>
        <taxon>Clostridium</taxon>
    </lineage>
</organism>
<protein>
    <submittedName>
        <fullName evidence="2">ABC-2 transporter permease</fullName>
    </submittedName>
</protein>
<keyword evidence="1" id="KW-0812">Transmembrane</keyword>
<name>A0ABS6ELH1_9CLOT</name>
<evidence type="ECO:0000313" key="3">
    <source>
        <dbReference type="Proteomes" id="UP000726170"/>
    </source>
</evidence>
<feature type="transmembrane region" description="Helical" evidence="1">
    <location>
        <begin position="36"/>
        <end position="57"/>
    </location>
</feature>
<keyword evidence="1" id="KW-0472">Membrane</keyword>
<accession>A0ABS6ELH1</accession>
<proteinExistence type="predicted"/>
<keyword evidence="1" id="KW-1133">Transmembrane helix</keyword>
<dbReference type="Pfam" id="PF13346">
    <property type="entry name" value="ABC2_membrane_5"/>
    <property type="match status" value="1"/>
</dbReference>
<feature type="transmembrane region" description="Helical" evidence="1">
    <location>
        <begin position="78"/>
        <end position="100"/>
    </location>
</feature>